<dbReference type="AlphaFoldDB" id="A0A229TDW8"/>
<protein>
    <submittedName>
        <fullName evidence="2">Uncharacterized protein</fullName>
    </submittedName>
</protein>
<evidence type="ECO:0000313" key="2">
    <source>
        <dbReference type="EMBL" id="OXM69333.1"/>
    </source>
</evidence>
<sequence length="436" mass="48907">MPDDRAKALDDLFDRQRRYVKDPWSVYPIFLRPCSVKILMVTDQGGTFGIGNFGLKALLDTLAVPPGPWVRFDVTKAHRRSDASADLQQFRFDAHDLSGYDQIWLFGVERAGSEITETELRDIARFMDDGGGVFATGDHEDLGVALCGRVPRVRSMRKWYWPDPGPNGEPVAPKTDGPNRLDTLSPGNDPGVQFDDQSDDVPQRITPRLYSAWPWSPYFHRAYPHPLLCGPRGIIRVLPDHPHEGECYEPADLSATFTFDGYQTTEYPGSVAPEVIAWSNIHFGRTAADVKGVLNPRTFGAIGAFDGHRDAVGRVVVDATWHHFFDINLVGELGNPDPVKQVGFAATAAGHAAYQDIQAYYRNIAVWLARTTTQRCMWWRAVWWTRWHHRIAMDLRPPYLAGATSLDLGELIRIGGEARDVLGLVASRCTVLRWLL</sequence>
<dbReference type="RefSeq" id="WP_093946664.1">
    <property type="nucleotide sequence ID" value="NZ_NMUL01000007.1"/>
</dbReference>
<proteinExistence type="predicted"/>
<feature type="region of interest" description="Disordered" evidence="1">
    <location>
        <begin position="158"/>
        <end position="200"/>
    </location>
</feature>
<evidence type="ECO:0000313" key="3">
    <source>
        <dbReference type="Proteomes" id="UP000215199"/>
    </source>
</evidence>
<reference evidence="3" key="1">
    <citation type="submission" date="2017-07" db="EMBL/GenBank/DDBJ databases">
        <title>Comparative genome mining reveals phylogenetic distribution patterns of secondary metabolites in Amycolatopsis.</title>
        <authorList>
            <person name="Adamek M."/>
            <person name="Alanjary M."/>
            <person name="Sales-Ortells H."/>
            <person name="Goodfellow M."/>
            <person name="Bull A.T."/>
            <person name="Kalinowski J."/>
            <person name="Ziemert N."/>
        </authorList>
    </citation>
    <scope>NUCLEOTIDE SEQUENCE [LARGE SCALE GENOMIC DNA]</scope>
    <source>
        <strain evidence="3">H5</strain>
    </source>
</reference>
<comment type="caution">
    <text evidence="2">The sequence shown here is derived from an EMBL/GenBank/DDBJ whole genome shotgun (WGS) entry which is preliminary data.</text>
</comment>
<organism evidence="2 3">
    <name type="scientific">Amycolatopsis vastitatis</name>
    <dbReference type="NCBI Taxonomy" id="1905142"/>
    <lineage>
        <taxon>Bacteria</taxon>
        <taxon>Bacillati</taxon>
        <taxon>Actinomycetota</taxon>
        <taxon>Actinomycetes</taxon>
        <taxon>Pseudonocardiales</taxon>
        <taxon>Pseudonocardiaceae</taxon>
        <taxon>Amycolatopsis</taxon>
    </lineage>
</organism>
<dbReference type="EMBL" id="NMUL01000007">
    <property type="protein sequence ID" value="OXM69333.1"/>
    <property type="molecule type" value="Genomic_DNA"/>
</dbReference>
<dbReference type="Proteomes" id="UP000215199">
    <property type="component" value="Unassembled WGS sequence"/>
</dbReference>
<name>A0A229TDW8_9PSEU</name>
<evidence type="ECO:0000256" key="1">
    <source>
        <dbReference type="SAM" id="MobiDB-lite"/>
    </source>
</evidence>
<gene>
    <name evidence="2" type="ORF">CF165_07315</name>
</gene>
<accession>A0A229TDW8</accession>
<keyword evidence="3" id="KW-1185">Reference proteome</keyword>
<dbReference type="OrthoDB" id="5937513at2"/>